<dbReference type="SUPFAM" id="SSF54495">
    <property type="entry name" value="UBC-like"/>
    <property type="match status" value="1"/>
</dbReference>
<evidence type="ECO:0000256" key="2">
    <source>
        <dbReference type="SAM" id="MobiDB-lite"/>
    </source>
</evidence>
<evidence type="ECO:0000256" key="1">
    <source>
        <dbReference type="SAM" id="Coils"/>
    </source>
</evidence>
<dbReference type="PANTHER" id="PTHR12292">
    <property type="entry name" value="RWD DOMAIN-CONTAINING PROTEIN"/>
    <property type="match status" value="1"/>
</dbReference>
<feature type="domain" description="RWD" evidence="3">
    <location>
        <begin position="9"/>
        <end position="111"/>
    </location>
</feature>
<keyword evidence="1" id="KW-0175">Coiled coil</keyword>
<dbReference type="InterPro" id="IPR016135">
    <property type="entry name" value="UBQ-conjugating_enzyme/RWD"/>
</dbReference>
<feature type="region of interest" description="Disordered" evidence="2">
    <location>
        <begin position="197"/>
        <end position="229"/>
    </location>
</feature>
<feature type="coiled-coil region" evidence="1">
    <location>
        <begin position="97"/>
        <end position="124"/>
    </location>
</feature>
<dbReference type="Gene3D" id="3.10.110.10">
    <property type="entry name" value="Ubiquitin Conjugating Enzyme"/>
    <property type="match status" value="1"/>
</dbReference>
<dbReference type="InterPro" id="IPR040213">
    <property type="entry name" value="GIR2-like"/>
</dbReference>
<dbReference type="AlphaFoldDB" id="G0TR37"/>
<protein>
    <recommendedName>
        <fullName evidence="3">RWD domain-containing protein</fullName>
    </recommendedName>
</protein>
<evidence type="ECO:0000259" key="3">
    <source>
        <dbReference type="PROSITE" id="PS50908"/>
    </source>
</evidence>
<dbReference type="EMBL" id="HE573017">
    <property type="protein sequence ID" value="CCC46401.1"/>
    <property type="molecule type" value="Genomic_DNA"/>
</dbReference>
<dbReference type="PROSITE" id="PS50908">
    <property type="entry name" value="RWD"/>
    <property type="match status" value="1"/>
</dbReference>
<evidence type="ECO:0000313" key="4">
    <source>
        <dbReference type="EMBL" id="CCC46401.1"/>
    </source>
</evidence>
<reference evidence="4" key="1">
    <citation type="journal article" date="2012" name="Proc. Natl. Acad. Sci. U.S.A.">
        <title>Antigenic diversity is generated by distinct evolutionary mechanisms in African trypanosome species.</title>
        <authorList>
            <person name="Jackson A.P."/>
            <person name="Berry A."/>
            <person name="Aslett M."/>
            <person name="Allison H.C."/>
            <person name="Burton P."/>
            <person name="Vavrova-Anderson J."/>
            <person name="Brown R."/>
            <person name="Browne H."/>
            <person name="Corton N."/>
            <person name="Hauser H."/>
            <person name="Gamble J."/>
            <person name="Gilderthorp R."/>
            <person name="Marcello L."/>
            <person name="McQuillan J."/>
            <person name="Otto T.D."/>
            <person name="Quail M.A."/>
            <person name="Sanders M.J."/>
            <person name="van Tonder A."/>
            <person name="Ginger M.L."/>
            <person name="Field M.C."/>
            <person name="Barry J.D."/>
            <person name="Hertz-Fowler C."/>
            <person name="Berriman M."/>
        </authorList>
    </citation>
    <scope>NUCLEOTIDE SEQUENCE</scope>
    <source>
        <strain evidence="4">Y486</strain>
    </source>
</reference>
<proteinExistence type="predicted"/>
<dbReference type="VEuPathDB" id="TriTrypDB:TvY486_0100490"/>
<gene>
    <name evidence="4" type="ORF">TVY486_0100490</name>
</gene>
<accession>G0TR37</accession>
<dbReference type="InterPro" id="IPR006575">
    <property type="entry name" value="RWD_dom"/>
</dbReference>
<sequence>MPPTEMQQMEMDMVQGMYDSYTLCSEDPPTYSVVLAATEDGPQELRVTIVYDTEEYPESAVPTVQLEYIGKHRRMSTATLSKEIAELCEAQIGMHSVISVLQRVQEYLTEYAEMEEKAELARRGQALMSAAAATTTVVHDPTIRMGTAVTRELFEEWNRKRREQKLRESGGVNKTNDKLTGRQLWDAALKSTEWELFESPDGGEQDDGLDVFDCPGAEDEEYDLDDPDE</sequence>
<organism evidence="4">
    <name type="scientific">Trypanosoma vivax (strain Y486)</name>
    <dbReference type="NCBI Taxonomy" id="1055687"/>
    <lineage>
        <taxon>Eukaryota</taxon>
        <taxon>Discoba</taxon>
        <taxon>Euglenozoa</taxon>
        <taxon>Kinetoplastea</taxon>
        <taxon>Metakinetoplastina</taxon>
        <taxon>Trypanosomatida</taxon>
        <taxon>Trypanosomatidae</taxon>
        <taxon>Trypanosoma</taxon>
        <taxon>Duttonella</taxon>
    </lineage>
</organism>
<dbReference type="SMART" id="SM00591">
    <property type="entry name" value="RWD"/>
    <property type="match status" value="1"/>
</dbReference>
<dbReference type="Pfam" id="PF05773">
    <property type="entry name" value="RWD"/>
    <property type="match status" value="1"/>
</dbReference>
<name>G0TR37_TRYVY</name>
<dbReference type="OMA" id="MEMDMVQ"/>